<organism evidence="1 2">
    <name type="scientific">Phytophthora oleae</name>
    <dbReference type="NCBI Taxonomy" id="2107226"/>
    <lineage>
        <taxon>Eukaryota</taxon>
        <taxon>Sar</taxon>
        <taxon>Stramenopiles</taxon>
        <taxon>Oomycota</taxon>
        <taxon>Peronosporomycetes</taxon>
        <taxon>Peronosporales</taxon>
        <taxon>Peronosporaceae</taxon>
        <taxon>Phytophthora</taxon>
    </lineage>
</organism>
<dbReference type="AlphaFoldDB" id="A0ABD3F3V4"/>
<protein>
    <submittedName>
        <fullName evidence="1">Uncharacterized protein</fullName>
    </submittedName>
</protein>
<reference evidence="1 2" key="1">
    <citation type="submission" date="2024-09" db="EMBL/GenBank/DDBJ databases">
        <title>Genome sequencing and assembly of Phytophthora oleae, isolate VK10A, causative agent of rot of olive drupes.</title>
        <authorList>
            <person name="Conti Taguali S."/>
            <person name="Riolo M."/>
            <person name="La Spada F."/>
            <person name="Cacciola S.O."/>
            <person name="Dionisio G."/>
        </authorList>
    </citation>
    <scope>NUCLEOTIDE SEQUENCE [LARGE SCALE GENOMIC DNA]</scope>
    <source>
        <strain evidence="1 2">VK10A</strain>
    </source>
</reference>
<evidence type="ECO:0000313" key="2">
    <source>
        <dbReference type="Proteomes" id="UP001632037"/>
    </source>
</evidence>
<proteinExistence type="predicted"/>
<keyword evidence="2" id="KW-1185">Reference proteome</keyword>
<comment type="caution">
    <text evidence="1">The sequence shown here is derived from an EMBL/GenBank/DDBJ whole genome shotgun (WGS) entry which is preliminary data.</text>
</comment>
<sequence length="77" mass="8529">MATQTVYESSFNKFADFCLANGYPNPRKERHYELPAVLVAYSQSISVTSTVSLQTAEMRGLLLLATVRPTKAATERS</sequence>
<accession>A0ABD3F3V4</accession>
<evidence type="ECO:0000313" key="1">
    <source>
        <dbReference type="EMBL" id="KAL3661487.1"/>
    </source>
</evidence>
<name>A0ABD3F3V4_9STRA</name>
<dbReference type="EMBL" id="JBIMZQ010000036">
    <property type="protein sequence ID" value="KAL3661487.1"/>
    <property type="molecule type" value="Genomic_DNA"/>
</dbReference>
<dbReference type="Proteomes" id="UP001632037">
    <property type="component" value="Unassembled WGS sequence"/>
</dbReference>
<gene>
    <name evidence="1" type="ORF">V7S43_013685</name>
</gene>